<organism evidence="7 8">
    <name type="scientific">Phytophthora megakarya</name>
    <dbReference type="NCBI Taxonomy" id="4795"/>
    <lineage>
        <taxon>Eukaryota</taxon>
        <taxon>Sar</taxon>
        <taxon>Stramenopiles</taxon>
        <taxon>Oomycota</taxon>
        <taxon>Peronosporomycetes</taxon>
        <taxon>Peronosporales</taxon>
        <taxon>Peronosporaceae</taxon>
        <taxon>Phytophthora</taxon>
    </lineage>
</organism>
<gene>
    <name evidence="7" type="ORF">PHMEG_00012176</name>
</gene>
<keyword evidence="8" id="KW-1185">Reference proteome</keyword>
<feature type="signal peptide" evidence="5">
    <location>
        <begin position="1"/>
        <end position="20"/>
    </location>
</feature>
<dbReference type="OrthoDB" id="128000at2759"/>
<dbReference type="Proteomes" id="UP000198211">
    <property type="component" value="Unassembled WGS sequence"/>
</dbReference>
<evidence type="ECO:0000256" key="5">
    <source>
        <dbReference type="RuleBase" id="RU367124"/>
    </source>
</evidence>
<evidence type="ECO:0000256" key="1">
    <source>
        <dbReference type="ARBA" id="ARBA00004613"/>
    </source>
</evidence>
<evidence type="ECO:0000256" key="3">
    <source>
        <dbReference type="ARBA" id="ARBA00022525"/>
    </source>
</evidence>
<protein>
    <recommendedName>
        <fullName evidence="5">RxLR effector protein</fullName>
    </recommendedName>
</protein>
<keyword evidence="6" id="KW-0175">Coiled coil</keyword>
<comment type="subcellular location">
    <subcellularLocation>
        <location evidence="1 5">Secreted</location>
    </subcellularLocation>
</comment>
<evidence type="ECO:0000256" key="6">
    <source>
        <dbReference type="SAM" id="Coils"/>
    </source>
</evidence>
<dbReference type="InterPro" id="IPR031825">
    <property type="entry name" value="RXLR"/>
</dbReference>
<evidence type="ECO:0000313" key="7">
    <source>
        <dbReference type="EMBL" id="OWZ14354.1"/>
    </source>
</evidence>
<feature type="coiled-coil region" evidence="6">
    <location>
        <begin position="83"/>
        <end position="117"/>
    </location>
</feature>
<name>A0A225WAC2_9STRA</name>
<dbReference type="AlphaFoldDB" id="A0A225WAC2"/>
<evidence type="ECO:0000313" key="8">
    <source>
        <dbReference type="Proteomes" id="UP000198211"/>
    </source>
</evidence>
<keyword evidence="4 5" id="KW-0732">Signal</keyword>
<feature type="chain" id="PRO_5028522583" description="RxLR effector protein" evidence="5">
    <location>
        <begin position="21"/>
        <end position="121"/>
    </location>
</feature>
<keyword evidence="3 5" id="KW-0964">Secreted</keyword>
<proteinExistence type="inferred from homology"/>
<comment type="caution">
    <text evidence="7">The sequence shown here is derived from an EMBL/GenBank/DDBJ whole genome shotgun (WGS) entry which is preliminary data.</text>
</comment>
<comment type="similarity">
    <text evidence="2 5">Belongs to the RxLR effector family.</text>
</comment>
<sequence length="121" mass="13210">MRLIHTIALVVAVTLRTSSAALPADDFKGVTKNASPPGLIELRSTRLLRRVDNEYVDDDDDDADEERGGFKDTLKKLNPIKGMKKTAAELAAQSAKAKKALQEAADYQNMIDAANRLVRGD</sequence>
<comment type="function">
    <text evidence="5">Effector that suppresses plant defense responses during pathogen infection.</text>
</comment>
<dbReference type="GO" id="GO:0005576">
    <property type="term" value="C:extracellular region"/>
    <property type="evidence" value="ECO:0007669"/>
    <property type="project" value="UniProtKB-SubCell"/>
</dbReference>
<accession>A0A225WAC2</accession>
<comment type="domain">
    <text evidence="5">The RxLR-dEER motif acts to carry the protein into the host cell cytoplasm through binding to cell surface phosphatidylinositol-3-phosphate.</text>
</comment>
<evidence type="ECO:0000256" key="4">
    <source>
        <dbReference type="ARBA" id="ARBA00022729"/>
    </source>
</evidence>
<reference evidence="8" key="1">
    <citation type="submission" date="2017-03" db="EMBL/GenBank/DDBJ databases">
        <title>Phytopthora megakarya and P. palmivora, two closely related causual agents of cacao black pod achieved similar genome size and gene model numbers by different mechanisms.</title>
        <authorList>
            <person name="Ali S."/>
            <person name="Shao J."/>
            <person name="Larry D.J."/>
            <person name="Kronmiller B."/>
            <person name="Shen D."/>
            <person name="Strem M.D."/>
            <person name="Melnick R.L."/>
            <person name="Guiltinan M.J."/>
            <person name="Tyler B.M."/>
            <person name="Meinhardt L.W."/>
            <person name="Bailey B.A."/>
        </authorList>
    </citation>
    <scope>NUCLEOTIDE SEQUENCE [LARGE SCALE GENOMIC DNA]</scope>
    <source>
        <strain evidence="8">zdho120</strain>
    </source>
</reference>
<dbReference type="Pfam" id="PF16810">
    <property type="entry name" value="RXLR"/>
    <property type="match status" value="1"/>
</dbReference>
<evidence type="ECO:0000256" key="2">
    <source>
        <dbReference type="ARBA" id="ARBA00010400"/>
    </source>
</evidence>
<dbReference type="EMBL" id="NBNE01001356">
    <property type="protein sequence ID" value="OWZ14354.1"/>
    <property type="molecule type" value="Genomic_DNA"/>
</dbReference>